<evidence type="ECO:0000313" key="5">
    <source>
        <dbReference type="Proteomes" id="UP000184114"/>
    </source>
</evidence>
<reference evidence="5" key="1">
    <citation type="submission" date="2016-11" db="EMBL/GenBank/DDBJ databases">
        <authorList>
            <person name="Varghese N."/>
            <person name="Submissions S."/>
        </authorList>
    </citation>
    <scope>NUCLEOTIDE SEQUENCE [LARGE SCALE GENOMIC DNA]</scope>
    <source>
        <strain evidence="5">DSM 18095</strain>
    </source>
</reference>
<dbReference type="RefSeq" id="WP_072972721.1">
    <property type="nucleotide sequence ID" value="NZ_FQTY01000001.1"/>
</dbReference>
<comment type="similarity">
    <text evidence="1">Belongs to the UPF0749 family.</text>
</comment>
<dbReference type="Gene3D" id="3.30.70.1880">
    <property type="entry name" value="Protein of unknown function DUF881"/>
    <property type="match status" value="1"/>
</dbReference>
<organism evidence="4 5">
    <name type="scientific">Tissierella praeacuta DSM 18095</name>
    <dbReference type="NCBI Taxonomy" id="1123404"/>
    <lineage>
        <taxon>Bacteria</taxon>
        <taxon>Bacillati</taxon>
        <taxon>Bacillota</taxon>
        <taxon>Tissierellia</taxon>
        <taxon>Tissierellales</taxon>
        <taxon>Tissierellaceae</taxon>
        <taxon>Tissierella</taxon>
    </lineage>
</organism>
<dbReference type="STRING" id="1123404.SAMN02745784_00498"/>
<name>A0A1M4SUA9_9FIRM</name>
<gene>
    <name evidence="4" type="ORF">SAMN02745784_00498</name>
</gene>
<evidence type="ECO:0000256" key="3">
    <source>
        <dbReference type="SAM" id="Phobius"/>
    </source>
</evidence>
<dbReference type="GeneID" id="90995182"/>
<dbReference type="InterPro" id="IPR010273">
    <property type="entry name" value="DUF881"/>
</dbReference>
<accession>A0A1M4SUA9</accession>
<evidence type="ECO:0000256" key="2">
    <source>
        <dbReference type="SAM" id="Coils"/>
    </source>
</evidence>
<proteinExistence type="inferred from homology"/>
<dbReference type="PANTHER" id="PTHR37313">
    <property type="entry name" value="UPF0749 PROTEIN RV1825"/>
    <property type="match status" value="1"/>
</dbReference>
<dbReference type="EMBL" id="FQTY01000001">
    <property type="protein sequence ID" value="SHE35769.1"/>
    <property type="molecule type" value="Genomic_DNA"/>
</dbReference>
<keyword evidence="3" id="KW-1133">Transmembrane helix</keyword>
<keyword evidence="3" id="KW-0472">Membrane</keyword>
<evidence type="ECO:0000256" key="1">
    <source>
        <dbReference type="ARBA" id="ARBA00009108"/>
    </source>
</evidence>
<feature type="transmembrane region" description="Helical" evidence="3">
    <location>
        <begin position="7"/>
        <end position="25"/>
    </location>
</feature>
<keyword evidence="5" id="KW-1185">Reference proteome</keyword>
<keyword evidence="2" id="KW-0175">Coiled coil</keyword>
<evidence type="ECO:0000313" key="4">
    <source>
        <dbReference type="EMBL" id="SHE35769.1"/>
    </source>
</evidence>
<dbReference type="Pfam" id="PF05949">
    <property type="entry name" value="DUF881"/>
    <property type="match status" value="1"/>
</dbReference>
<dbReference type="AlphaFoldDB" id="A0A1M4SUA9"/>
<protein>
    <submittedName>
        <fullName evidence="4">Uncharacterized conserved protein YlxW, UPF0749 family</fullName>
    </submittedName>
</protein>
<feature type="coiled-coil region" evidence="2">
    <location>
        <begin position="40"/>
        <end position="74"/>
    </location>
</feature>
<dbReference type="PANTHER" id="PTHR37313:SF2">
    <property type="entry name" value="UPF0749 PROTEIN YLXX"/>
    <property type="match status" value="1"/>
</dbReference>
<keyword evidence="3" id="KW-0812">Transmembrane</keyword>
<sequence length="241" mass="26640">MKRDNPKIILTLFSIIVGIFIATQIKMKLETYAPVTIKSLQATKAEIIAINNEISELNKMIKVKEEELKLLENIAKGDDNIIDFLLQELKYNKVHSGQTALKGPGIVITMYDNPEERSAEFDLNNDIIHDEYILNIINDLRVAGAEAISINGERVLATSEIKCGGPIIRINGRSSVTPFIIKAIGDPKLLHASVIAPGTYGDILKNVCEIGFETKVEDQVIIPAFTGIFNFKYAKLIGEGD</sequence>
<dbReference type="Proteomes" id="UP000184114">
    <property type="component" value="Unassembled WGS sequence"/>
</dbReference>